<comment type="subcellular location">
    <subcellularLocation>
        <location evidence="1">Cell membrane</location>
        <topology evidence="1">Multi-pass membrane protein</topology>
    </subcellularLocation>
</comment>
<organism evidence="10">
    <name type="scientific">uncultured bacterium</name>
    <name type="common">gcode 4</name>
    <dbReference type="NCBI Taxonomy" id="1234023"/>
    <lineage>
        <taxon>Bacteria</taxon>
        <taxon>environmental samples</taxon>
    </lineage>
</organism>
<sequence length="398" mass="46170">MILQEHIIWALSSIVTNKLRSALSMLWIIIWVSSIIILMALWQWTTSTIVDRFNSLWANLVTITSWWSNDTRIWWVSAVNSADIMDNQFVDYVKNIIWVKDVAPSASASKQLIYNTYNTRANIVWVWPNYLTIKNLVIANGNFITDQDVTDSNRIVVLGYQVAQDVFWSNDPIGQQIKLEKSIYIVTWVLTDNSASNRRIYAPITTVMSKIQWTHYFSTLDIEVDDPNNIEFMKTFIQSELNDYLKVTDTTKQPYTINSLSEILSSVQQVTWALTLFLAWIAAISLIVWWIWVMNIMLVSVTERTREIGIRKALWAMKSDILTQFLIEALFISIIAWLIWIWLSYFVVFVMSKYISAVISVNSIIMSFGSVVLIWIIFWILPASKASNLKPIDALRYE</sequence>
<dbReference type="InterPro" id="IPR003838">
    <property type="entry name" value="ABC3_permease_C"/>
</dbReference>
<gene>
    <name evidence="10" type="ORF">ACD_3C00025G0016</name>
</gene>
<evidence type="ECO:0000256" key="5">
    <source>
        <dbReference type="ARBA" id="ARBA00023136"/>
    </source>
</evidence>
<dbReference type="PANTHER" id="PTHR30572">
    <property type="entry name" value="MEMBRANE COMPONENT OF TRANSPORTER-RELATED"/>
    <property type="match status" value="1"/>
</dbReference>
<dbReference type="GO" id="GO:0005886">
    <property type="term" value="C:plasma membrane"/>
    <property type="evidence" value="ECO:0007669"/>
    <property type="project" value="UniProtKB-SubCell"/>
</dbReference>
<reference evidence="10" key="1">
    <citation type="journal article" date="2012" name="Science">
        <title>Fermentation, hydrogen, and sulfur metabolism in multiple uncultivated bacterial phyla.</title>
        <authorList>
            <person name="Wrighton K.C."/>
            <person name="Thomas B.C."/>
            <person name="Sharon I."/>
            <person name="Miller C.S."/>
            <person name="Castelle C.J."/>
            <person name="VerBerkmoes N.C."/>
            <person name="Wilkins M.J."/>
            <person name="Hettich R.L."/>
            <person name="Lipton M.S."/>
            <person name="Williams K.H."/>
            <person name="Long P.E."/>
            <person name="Banfield J.F."/>
        </authorList>
    </citation>
    <scope>NUCLEOTIDE SEQUENCE [LARGE SCALE GENOMIC DNA]</scope>
</reference>
<protein>
    <submittedName>
        <fullName evidence="10">Uncharacterized protein</fullName>
    </submittedName>
</protein>
<evidence type="ECO:0000313" key="10">
    <source>
        <dbReference type="EMBL" id="EKE28727.1"/>
    </source>
</evidence>
<evidence type="ECO:0000256" key="1">
    <source>
        <dbReference type="ARBA" id="ARBA00004651"/>
    </source>
</evidence>
<feature type="transmembrane region" description="Helical" evidence="7">
    <location>
        <begin position="321"/>
        <end position="343"/>
    </location>
</feature>
<evidence type="ECO:0000259" key="8">
    <source>
        <dbReference type="Pfam" id="PF02687"/>
    </source>
</evidence>
<keyword evidence="5 7" id="KW-0472">Membrane</keyword>
<keyword evidence="3 7" id="KW-0812">Transmembrane</keyword>
<name>K2G358_9BACT</name>
<keyword evidence="2" id="KW-1003">Cell membrane</keyword>
<feature type="domain" description="ABC3 transporter permease C-terminal" evidence="8">
    <location>
        <begin position="281"/>
        <end position="391"/>
    </location>
</feature>
<comment type="similarity">
    <text evidence="6">Belongs to the ABC-4 integral membrane protein family.</text>
</comment>
<evidence type="ECO:0000256" key="4">
    <source>
        <dbReference type="ARBA" id="ARBA00022989"/>
    </source>
</evidence>
<comment type="caution">
    <text evidence="10">The sequence shown here is derived from an EMBL/GenBank/DDBJ whole genome shotgun (WGS) entry which is preliminary data.</text>
</comment>
<dbReference type="Pfam" id="PF12704">
    <property type="entry name" value="MacB_PCD"/>
    <property type="match status" value="1"/>
</dbReference>
<evidence type="ECO:0000256" key="7">
    <source>
        <dbReference type="SAM" id="Phobius"/>
    </source>
</evidence>
<dbReference type="InterPro" id="IPR050250">
    <property type="entry name" value="Macrolide_Exporter_MacB"/>
</dbReference>
<dbReference type="InterPro" id="IPR025857">
    <property type="entry name" value="MacB_PCD"/>
</dbReference>
<evidence type="ECO:0000256" key="2">
    <source>
        <dbReference type="ARBA" id="ARBA00022475"/>
    </source>
</evidence>
<accession>K2G358</accession>
<keyword evidence="4 7" id="KW-1133">Transmembrane helix</keyword>
<evidence type="ECO:0000259" key="9">
    <source>
        <dbReference type="Pfam" id="PF12704"/>
    </source>
</evidence>
<dbReference type="Pfam" id="PF02687">
    <property type="entry name" value="FtsX"/>
    <property type="match status" value="1"/>
</dbReference>
<evidence type="ECO:0000256" key="3">
    <source>
        <dbReference type="ARBA" id="ARBA00022692"/>
    </source>
</evidence>
<feature type="transmembrane region" description="Helical" evidence="7">
    <location>
        <begin position="355"/>
        <end position="381"/>
    </location>
</feature>
<dbReference type="GO" id="GO:0022857">
    <property type="term" value="F:transmembrane transporter activity"/>
    <property type="evidence" value="ECO:0007669"/>
    <property type="project" value="TreeGrafter"/>
</dbReference>
<dbReference type="PANTHER" id="PTHR30572:SF4">
    <property type="entry name" value="ABC TRANSPORTER PERMEASE YTRF"/>
    <property type="match status" value="1"/>
</dbReference>
<feature type="transmembrane region" description="Helical" evidence="7">
    <location>
        <begin position="21"/>
        <end position="44"/>
    </location>
</feature>
<dbReference type="EMBL" id="AMFJ01000299">
    <property type="protein sequence ID" value="EKE28727.1"/>
    <property type="molecule type" value="Genomic_DNA"/>
</dbReference>
<proteinExistence type="inferred from homology"/>
<evidence type="ECO:0000256" key="6">
    <source>
        <dbReference type="ARBA" id="ARBA00038076"/>
    </source>
</evidence>
<dbReference type="AlphaFoldDB" id="K2G358"/>
<feature type="domain" description="MacB-like periplasmic core" evidence="9">
    <location>
        <begin position="21"/>
        <end position="231"/>
    </location>
</feature>
<feature type="transmembrane region" description="Helical" evidence="7">
    <location>
        <begin position="272"/>
        <end position="300"/>
    </location>
</feature>